<feature type="compositionally biased region" description="Basic and acidic residues" evidence="1">
    <location>
        <begin position="16"/>
        <end position="27"/>
    </location>
</feature>
<proteinExistence type="predicted"/>
<sequence>STSTSSGQSLNFKDNVNSKKDPSHDTESPTYNPVAMATETVIYPSVPAQTESNSLACTDNLFLSFGKQSS</sequence>
<feature type="region of interest" description="Disordered" evidence="1">
    <location>
        <begin position="1"/>
        <end position="31"/>
    </location>
</feature>
<gene>
    <name evidence="2" type="primary">ORF39373</name>
</gene>
<evidence type="ECO:0000256" key="1">
    <source>
        <dbReference type="SAM" id="MobiDB-lite"/>
    </source>
</evidence>
<dbReference type="EMBL" id="HACG01013569">
    <property type="protein sequence ID" value="CEK60434.1"/>
    <property type="molecule type" value="Transcribed_RNA"/>
</dbReference>
<organism evidence="2">
    <name type="scientific">Arion vulgaris</name>
    <dbReference type="NCBI Taxonomy" id="1028688"/>
    <lineage>
        <taxon>Eukaryota</taxon>
        <taxon>Metazoa</taxon>
        <taxon>Spiralia</taxon>
        <taxon>Lophotrochozoa</taxon>
        <taxon>Mollusca</taxon>
        <taxon>Gastropoda</taxon>
        <taxon>Heterobranchia</taxon>
        <taxon>Euthyneura</taxon>
        <taxon>Panpulmonata</taxon>
        <taxon>Eupulmonata</taxon>
        <taxon>Stylommatophora</taxon>
        <taxon>Helicina</taxon>
        <taxon>Arionoidea</taxon>
        <taxon>Arionidae</taxon>
        <taxon>Arion</taxon>
    </lineage>
</organism>
<protein>
    <submittedName>
        <fullName evidence="2">Uncharacterized protein</fullName>
    </submittedName>
</protein>
<evidence type="ECO:0000313" key="2">
    <source>
        <dbReference type="EMBL" id="CEK60434.1"/>
    </source>
</evidence>
<accession>A0A0B6YVX2</accession>
<feature type="non-terminal residue" evidence="2">
    <location>
        <position position="1"/>
    </location>
</feature>
<name>A0A0B6YVX2_9EUPU</name>
<dbReference type="AlphaFoldDB" id="A0A0B6YVX2"/>
<reference evidence="2" key="1">
    <citation type="submission" date="2014-12" db="EMBL/GenBank/DDBJ databases">
        <title>Insight into the proteome of Arion vulgaris.</title>
        <authorList>
            <person name="Aradska J."/>
            <person name="Bulat T."/>
            <person name="Smidak R."/>
            <person name="Sarate P."/>
            <person name="Gangsoo J."/>
            <person name="Sialana F."/>
            <person name="Bilban M."/>
            <person name="Lubec G."/>
        </authorList>
    </citation>
    <scope>NUCLEOTIDE SEQUENCE</scope>
    <source>
        <tissue evidence="2">Skin</tissue>
    </source>
</reference>
<feature type="compositionally biased region" description="Polar residues" evidence="1">
    <location>
        <begin position="1"/>
        <end position="15"/>
    </location>
</feature>
<feature type="non-terminal residue" evidence="2">
    <location>
        <position position="70"/>
    </location>
</feature>